<organism evidence="1">
    <name type="scientific">hydrocarbon metagenome</name>
    <dbReference type="NCBI Taxonomy" id="938273"/>
    <lineage>
        <taxon>unclassified sequences</taxon>
        <taxon>metagenomes</taxon>
        <taxon>ecological metagenomes</taxon>
    </lineage>
</organism>
<sequence length="38" mass="4350">MKPSGYLKGDHPGTISISRYLQEKCAFFMWGITISDDR</sequence>
<accession>A0A0W8F3Z6</accession>
<proteinExistence type="predicted"/>
<dbReference type="EMBL" id="LNQE01001555">
    <property type="protein sequence ID" value="KUG15454.1"/>
    <property type="molecule type" value="Genomic_DNA"/>
</dbReference>
<gene>
    <name evidence="1" type="ORF">ASZ90_014891</name>
</gene>
<name>A0A0W8F3Z6_9ZZZZ</name>
<dbReference type="AlphaFoldDB" id="A0A0W8F3Z6"/>
<reference evidence="1" key="1">
    <citation type="journal article" date="2015" name="Proc. Natl. Acad. Sci. U.S.A.">
        <title>Networks of energetic and metabolic interactions define dynamics in microbial communities.</title>
        <authorList>
            <person name="Embree M."/>
            <person name="Liu J.K."/>
            <person name="Al-Bassam M.M."/>
            <person name="Zengler K."/>
        </authorList>
    </citation>
    <scope>NUCLEOTIDE SEQUENCE</scope>
</reference>
<evidence type="ECO:0000313" key="1">
    <source>
        <dbReference type="EMBL" id="KUG15454.1"/>
    </source>
</evidence>
<protein>
    <submittedName>
        <fullName evidence="1">Uncharacterized protein</fullName>
    </submittedName>
</protein>
<comment type="caution">
    <text evidence="1">The sequence shown here is derived from an EMBL/GenBank/DDBJ whole genome shotgun (WGS) entry which is preliminary data.</text>
</comment>